<dbReference type="InterPro" id="IPR006652">
    <property type="entry name" value="Kelch_1"/>
</dbReference>
<reference evidence="6" key="1">
    <citation type="submission" date="2025-08" db="UniProtKB">
        <authorList>
            <consortium name="RefSeq"/>
        </authorList>
    </citation>
    <scope>IDENTIFICATION</scope>
    <source>
        <strain evidence="6">J_2021</strain>
        <tissue evidence="6">Erythrocytes</tissue>
    </source>
</reference>
<keyword evidence="4" id="KW-1133">Transmembrane helix</keyword>
<keyword evidence="4" id="KW-0472">Membrane</keyword>
<keyword evidence="2" id="KW-0677">Repeat</keyword>
<feature type="compositionally biased region" description="Polar residues" evidence="3">
    <location>
        <begin position="632"/>
        <end position="643"/>
    </location>
</feature>
<protein>
    <submittedName>
        <fullName evidence="6">Dentin sialophosphoprotein isoform X1</fullName>
    </submittedName>
</protein>
<sequence>MINKVWDSQFWQLDMQLVGKLTLSATAAFILALAFRFYKSRVHERRGVDNGSGRSGNLDVGEAAGGHVNDETNELRCRRRKRTQHSDVISAAGSQSLAGDPVTAQEFNSKSQGGAISEYQSADGISTHQSGLNNETPETRAVASTDPKYHQKSLGNGNGVGTIGDNSDSGTVQSLKNTHKDIIGIIVGIIKDNPESGTVQPPKDSGKYVSEPNGIGTIGDNLDSGTVQPLKDSGKDISEPNGIGTIRDNLDSGTLQPIKDISEPYGIGTIRDNLDFGTIQPPEDSGKDISDPNGIGTIGDNLDSGTVQPLKDSGKDISDPNGIGTITDNLDSGTVQPLKDSGKDISDPNGIGTISDNLDSGTVQTLKDSGKDISDPNGIGTITDNLDSGTVQLLKNSGKDISDPNGIGTIGDNLDSGTVQLLKDSGKDISDLNGIGTIGDNLDSGTVQPLKDSGKDISDPNGIGTISDNLDSGTVQTLKDSGKDISDPNGIGTITDNLDSGTVQLLKNSGKDISDPNGIGTIGDNLDSGTVQLLKDSGKDISDLNGIGTITDNLDSGTVQPLKDSGKDISETNGIGTITDNLDSGTVQPLKDSGKDISDLNGIGTITDNLDSGTVQTLKDSGKDISDPNGIGTITDNLDSGTVQPLKDSGKDISDPNGIGTIRDNLDSGTVQPLKDFGKDISGKKVIGTTSDNFDSGTLQPIKDISDPNGIGTIGNNGNSGNIQPLRESDKEGIGTIRDNSDCENIDLNDSGKDISDGKGIGTTWVNAHLETVQPLEGFARVKGIGATWNYANSGKIQPLKESGKDICDEKDIGADSGNIQIPGDCGKDICDEKGNGTIGVNVDFGDIQPLKDSGRDSCDGNEIGTIWGISNAKNILVTNDPGKDICDEKADETIVHNTNSGNKQHLKDSAYETVYGTTWDNHRQDPEVKETGNVNSGCVIRESSDISSALNENHKTMQEVHRFSSVSRVVVEENIISERKEEESRTSPRSAGLRGKIYEYHIESTSETVSPDKYFKFRTSTSPSSRPPAESQQDKQEVKVGLWEQGQDHHDAVLGPIGSQEALEAKGYSTPSGLMSPLRSLALKPANGSSPFHVSLSPDSTFDIHLGLENCFEVLSLAKKHNLDALKTAAYKVMSDNYLDVLQNPSVYRHLHAAERDLILERRMRGRRYIVVADIDTMGHSVSENSSLSYYDSDQDSWHLLSSMPPEAVSRACSMATMFNYVFIVLGCQGLERDMKPSKRVVCYNPVTDKWQDICPLNEARPHCKLVELDGYLYAIGGECLHTVERYDPWQNRWSYVAPLPNDTFAVAHMATAYDDEIYVTGGTIRYMLLRYLRKDNTWKSSIITGSKDRTTDLVAANNFLYRFDMNRSMGISVHRCSVRARIWYECATYTMPHPLPFQCAVIDNNIYCISRNFHLRFLTNDISPRFMEDNLKTLPCPKGLLSPLVLVLPGLDSQ</sequence>
<feature type="compositionally biased region" description="Polar residues" evidence="3">
    <location>
        <begin position="105"/>
        <end position="114"/>
    </location>
</feature>
<dbReference type="PANTHER" id="PTHR45972:SF1">
    <property type="entry name" value="KELCH DOMAIN-CONTAINING PROTEIN 7A"/>
    <property type="match status" value="1"/>
</dbReference>
<dbReference type="SMART" id="SM00612">
    <property type="entry name" value="Kelch"/>
    <property type="match status" value="2"/>
</dbReference>
<feature type="compositionally biased region" description="Low complexity" evidence="3">
    <location>
        <begin position="1019"/>
        <end position="1029"/>
    </location>
</feature>
<keyword evidence="4" id="KW-0812">Transmembrane</keyword>
<feature type="region of interest" description="Disordered" evidence="3">
    <location>
        <begin position="232"/>
        <end position="257"/>
    </location>
</feature>
<gene>
    <name evidence="6" type="primary">LOC108697867</name>
</gene>
<dbReference type="Proteomes" id="UP000186698">
    <property type="component" value="Chromosome 7S"/>
</dbReference>
<evidence type="ECO:0000256" key="3">
    <source>
        <dbReference type="SAM" id="MobiDB-lite"/>
    </source>
</evidence>
<dbReference type="Gene3D" id="2.120.10.80">
    <property type="entry name" value="Kelch-type beta propeller"/>
    <property type="match status" value="1"/>
</dbReference>
<feature type="region of interest" description="Disordered" evidence="3">
    <location>
        <begin position="46"/>
        <end position="114"/>
    </location>
</feature>
<proteinExistence type="predicted"/>
<name>A0A8J0TDK2_XENLA</name>
<dbReference type="SUPFAM" id="SSF117281">
    <property type="entry name" value="Kelch motif"/>
    <property type="match status" value="1"/>
</dbReference>
<feature type="region of interest" description="Disordered" evidence="3">
    <location>
        <begin position="279"/>
        <end position="362"/>
    </location>
</feature>
<dbReference type="KEGG" id="xla:108697867"/>
<evidence type="ECO:0000256" key="1">
    <source>
        <dbReference type="ARBA" id="ARBA00022441"/>
    </source>
</evidence>
<evidence type="ECO:0000313" key="6">
    <source>
        <dbReference type="RefSeq" id="XP_018083811.1"/>
    </source>
</evidence>
<dbReference type="InterPro" id="IPR052310">
    <property type="entry name" value="Kelch/BTB_domain_protein"/>
</dbReference>
<feature type="compositionally biased region" description="Polar residues" evidence="3">
    <location>
        <begin position="352"/>
        <end position="362"/>
    </location>
</feature>
<dbReference type="CTD" id="108697867"/>
<dbReference type="Pfam" id="PF01344">
    <property type="entry name" value="Kelch_1"/>
    <property type="match status" value="1"/>
</dbReference>
<feature type="region of interest" description="Disordered" evidence="3">
    <location>
        <begin position="1015"/>
        <end position="1037"/>
    </location>
</feature>
<feature type="transmembrane region" description="Helical" evidence="4">
    <location>
        <begin position="21"/>
        <end position="38"/>
    </location>
</feature>
<dbReference type="PANTHER" id="PTHR45972">
    <property type="entry name" value="BTB_2 DOMAIN-CONTAINING PROTEIN"/>
    <property type="match status" value="1"/>
</dbReference>
<dbReference type="RefSeq" id="XP_018083811.1">
    <property type="nucleotide sequence ID" value="XM_018228322.2"/>
</dbReference>
<dbReference type="OrthoDB" id="45365at2759"/>
<keyword evidence="5" id="KW-1185">Reference proteome</keyword>
<organism evidence="5 6">
    <name type="scientific">Xenopus laevis</name>
    <name type="common">African clawed frog</name>
    <dbReference type="NCBI Taxonomy" id="8355"/>
    <lineage>
        <taxon>Eukaryota</taxon>
        <taxon>Metazoa</taxon>
        <taxon>Chordata</taxon>
        <taxon>Craniata</taxon>
        <taxon>Vertebrata</taxon>
        <taxon>Euteleostomi</taxon>
        <taxon>Amphibia</taxon>
        <taxon>Batrachia</taxon>
        <taxon>Anura</taxon>
        <taxon>Pipoidea</taxon>
        <taxon>Pipidae</taxon>
        <taxon>Xenopodinae</taxon>
        <taxon>Xenopus</taxon>
        <taxon>Xenopus</taxon>
    </lineage>
</organism>
<accession>A0A8J0TDK2</accession>
<feature type="region of interest" description="Disordered" evidence="3">
    <location>
        <begin position="620"/>
        <end position="667"/>
    </location>
</feature>
<evidence type="ECO:0000313" key="5">
    <source>
        <dbReference type="Proteomes" id="UP000186698"/>
    </source>
</evidence>
<dbReference type="InterPro" id="IPR015915">
    <property type="entry name" value="Kelch-typ_b-propeller"/>
</dbReference>
<evidence type="ECO:0000256" key="2">
    <source>
        <dbReference type="ARBA" id="ARBA00022737"/>
    </source>
</evidence>
<evidence type="ECO:0000256" key="4">
    <source>
        <dbReference type="SAM" id="Phobius"/>
    </source>
</evidence>
<feature type="compositionally biased region" description="Polar residues" evidence="3">
    <location>
        <begin position="324"/>
        <end position="335"/>
    </location>
</feature>
<keyword evidence="1" id="KW-0880">Kelch repeat</keyword>
<dbReference type="GeneID" id="108697867"/>